<keyword evidence="4" id="KW-0479">Metal-binding</keyword>
<evidence type="ECO:0000313" key="9">
    <source>
        <dbReference type="Proteomes" id="UP000287124"/>
    </source>
</evidence>
<feature type="transmembrane region" description="Helical" evidence="6">
    <location>
        <begin position="177"/>
        <end position="197"/>
    </location>
</feature>
<dbReference type="Pfam" id="PF24883">
    <property type="entry name" value="NPHP3_N"/>
    <property type="match status" value="1"/>
</dbReference>
<evidence type="ECO:0000313" key="8">
    <source>
        <dbReference type="EMBL" id="RTE80630.1"/>
    </source>
</evidence>
<dbReference type="InterPro" id="IPR027417">
    <property type="entry name" value="P-loop_NTPase"/>
</dbReference>
<evidence type="ECO:0000259" key="7">
    <source>
        <dbReference type="PROSITE" id="PS50157"/>
    </source>
</evidence>
<dbReference type="PANTHER" id="PTHR10039">
    <property type="entry name" value="AMELOGENIN"/>
    <property type="match status" value="1"/>
</dbReference>
<protein>
    <recommendedName>
        <fullName evidence="7">C2H2-type domain-containing protein</fullName>
    </recommendedName>
</protein>
<dbReference type="InterPro" id="IPR036259">
    <property type="entry name" value="MFS_trans_sf"/>
</dbReference>
<dbReference type="InterPro" id="IPR056884">
    <property type="entry name" value="NPHP3-like_N"/>
</dbReference>
<keyword evidence="9" id="KW-1185">Reference proteome</keyword>
<dbReference type="GO" id="GO:0022857">
    <property type="term" value="F:transmembrane transporter activity"/>
    <property type="evidence" value="ECO:0007669"/>
    <property type="project" value="InterPro"/>
</dbReference>
<evidence type="ECO:0000256" key="5">
    <source>
        <dbReference type="SAM" id="MobiDB-lite"/>
    </source>
</evidence>
<feature type="transmembrane region" description="Helical" evidence="6">
    <location>
        <begin position="119"/>
        <end position="138"/>
    </location>
</feature>
<accession>A0A430LY15</accession>
<dbReference type="PANTHER" id="PTHR10039:SF5">
    <property type="entry name" value="NACHT DOMAIN-CONTAINING PROTEIN"/>
    <property type="match status" value="1"/>
</dbReference>
<comment type="subcellular location">
    <subcellularLocation>
        <location evidence="1">Membrane</location>
        <topology evidence="1">Multi-pass membrane protein</topology>
    </subcellularLocation>
</comment>
<dbReference type="InterPro" id="IPR011701">
    <property type="entry name" value="MFS"/>
</dbReference>
<keyword evidence="2" id="KW-0677">Repeat</keyword>
<proteinExistence type="predicted"/>
<dbReference type="GO" id="GO:0016020">
    <property type="term" value="C:membrane"/>
    <property type="evidence" value="ECO:0007669"/>
    <property type="project" value="UniProtKB-SubCell"/>
</dbReference>
<reference evidence="8 9" key="1">
    <citation type="submission" date="2017-06" db="EMBL/GenBank/DDBJ databases">
        <title>Comparative genomic analysis of Ambrosia Fusariam Clade fungi.</title>
        <authorList>
            <person name="Stajich J.E."/>
            <person name="Carrillo J."/>
            <person name="Kijimoto T."/>
            <person name="Eskalen A."/>
            <person name="O'Donnell K."/>
            <person name="Kasson M."/>
        </authorList>
    </citation>
    <scope>NUCLEOTIDE SEQUENCE [LARGE SCALE GENOMIC DNA]</scope>
    <source>
        <strain evidence="8 9">UCR1854</strain>
    </source>
</reference>
<evidence type="ECO:0000256" key="3">
    <source>
        <dbReference type="ARBA" id="ARBA00023180"/>
    </source>
</evidence>
<dbReference type="Pfam" id="PF07690">
    <property type="entry name" value="MFS_1"/>
    <property type="match status" value="1"/>
</dbReference>
<dbReference type="SUPFAM" id="SSF52540">
    <property type="entry name" value="P-loop containing nucleoside triphosphate hydrolases"/>
    <property type="match status" value="1"/>
</dbReference>
<feature type="region of interest" description="Disordered" evidence="5">
    <location>
        <begin position="809"/>
        <end position="830"/>
    </location>
</feature>
<feature type="transmembrane region" description="Helical" evidence="6">
    <location>
        <begin position="144"/>
        <end position="165"/>
    </location>
</feature>
<keyword evidence="3" id="KW-0325">Glycoprotein</keyword>
<dbReference type="EMBL" id="MIKF01000053">
    <property type="protein sequence ID" value="RTE80630.1"/>
    <property type="molecule type" value="Genomic_DNA"/>
</dbReference>
<dbReference type="PROSITE" id="PS50157">
    <property type="entry name" value="ZINC_FINGER_C2H2_2"/>
    <property type="match status" value="1"/>
</dbReference>
<keyword evidence="6" id="KW-0812">Transmembrane</keyword>
<feature type="transmembrane region" description="Helical" evidence="6">
    <location>
        <begin position="319"/>
        <end position="338"/>
    </location>
</feature>
<feature type="region of interest" description="Disordered" evidence="5">
    <location>
        <begin position="1401"/>
        <end position="1427"/>
    </location>
</feature>
<evidence type="ECO:0000256" key="4">
    <source>
        <dbReference type="PROSITE-ProRule" id="PRU00042"/>
    </source>
</evidence>
<feature type="transmembrane region" description="Helical" evidence="6">
    <location>
        <begin position="425"/>
        <end position="452"/>
    </location>
</feature>
<feature type="transmembrane region" description="Helical" evidence="6">
    <location>
        <begin position="286"/>
        <end position="307"/>
    </location>
</feature>
<gene>
    <name evidence="8" type="ORF">BHE90_004860</name>
</gene>
<dbReference type="InterPro" id="IPR013087">
    <property type="entry name" value="Znf_C2H2_type"/>
</dbReference>
<comment type="caution">
    <text evidence="8">The sequence shown here is derived from an EMBL/GenBank/DDBJ whole genome shotgun (WGS) entry which is preliminary data.</text>
</comment>
<dbReference type="GO" id="GO:0008270">
    <property type="term" value="F:zinc ion binding"/>
    <property type="evidence" value="ECO:0007669"/>
    <property type="project" value="UniProtKB-KW"/>
</dbReference>
<keyword evidence="4" id="KW-0863">Zinc-finger</keyword>
<feature type="domain" description="C2H2-type" evidence="7">
    <location>
        <begin position="897"/>
        <end position="927"/>
    </location>
</feature>
<keyword evidence="4" id="KW-0862">Zinc</keyword>
<evidence type="ECO:0000256" key="2">
    <source>
        <dbReference type="ARBA" id="ARBA00022737"/>
    </source>
</evidence>
<organism evidence="8 9">
    <name type="scientific">Fusarium euwallaceae</name>
    <dbReference type="NCBI Taxonomy" id="1147111"/>
    <lineage>
        <taxon>Eukaryota</taxon>
        <taxon>Fungi</taxon>
        <taxon>Dikarya</taxon>
        <taxon>Ascomycota</taxon>
        <taxon>Pezizomycotina</taxon>
        <taxon>Sordariomycetes</taxon>
        <taxon>Hypocreomycetidae</taxon>
        <taxon>Hypocreales</taxon>
        <taxon>Nectriaceae</taxon>
        <taxon>Fusarium</taxon>
        <taxon>Fusarium solani species complex</taxon>
    </lineage>
</organism>
<feature type="transmembrane region" description="Helical" evidence="6">
    <location>
        <begin position="212"/>
        <end position="232"/>
    </location>
</feature>
<dbReference type="Gene3D" id="1.20.1250.20">
    <property type="entry name" value="MFS general substrate transporter like domains"/>
    <property type="match status" value="2"/>
</dbReference>
<dbReference type="Pfam" id="PF25053">
    <property type="entry name" value="DUF7791"/>
    <property type="match status" value="1"/>
</dbReference>
<feature type="region of interest" description="Disordered" evidence="5">
    <location>
        <begin position="1"/>
        <end position="39"/>
    </location>
</feature>
<name>A0A430LY15_9HYPO</name>
<feature type="region of interest" description="Disordered" evidence="5">
    <location>
        <begin position="1506"/>
        <end position="1556"/>
    </location>
</feature>
<feature type="transmembrane region" description="Helical" evidence="6">
    <location>
        <begin position="88"/>
        <end position="107"/>
    </location>
</feature>
<feature type="transmembrane region" description="Helical" evidence="6">
    <location>
        <begin position="48"/>
        <end position="68"/>
    </location>
</feature>
<evidence type="ECO:0000256" key="1">
    <source>
        <dbReference type="ARBA" id="ARBA00004141"/>
    </source>
</evidence>
<keyword evidence="6" id="KW-0472">Membrane</keyword>
<evidence type="ECO:0000256" key="6">
    <source>
        <dbReference type="SAM" id="Phobius"/>
    </source>
</evidence>
<feature type="compositionally biased region" description="Polar residues" evidence="5">
    <location>
        <begin position="1401"/>
        <end position="1417"/>
    </location>
</feature>
<sequence length="1600" mass="178367">MSQTSVELQPAQETAREDGYGSSTSQGEALTGGTEFQSLPPVDRGKEAWLFLAASFMVEALTWGFPFAFGVFQDYYSTNAPFKGSSSIAVIGTCAMGIMYLGIPFVMGIQRLFPQYSRWSPVIGLFIMCIALALSSFSQNTTHLILTQGVLYAIGGSISYCPCILYMDEWFAKRKGFAFGVMWSGTGLAGFALPLLFEHFLHKYGFRTTLRIWSLALFILTLPLAFFIKPRLPHSATRHINPLKLSFALSRNFMFHQFANVAQALGFFLPGIYLPSYARATLDAGTFPSALTVLLINVASVFGCVAMGALTDKLHVTDCFMISAAGATLSTFFLWGFSTNMPVLYVYCIIYGFFAGSYTSAWPGIMRMVTAGPSNDSGDRATTGSSFDPAMVLGVLSAGRGIGNVASGPLSEALIKGMPWQGQAAAGYGTGYGTLIVFTGATALAGGATFLFRRVGWMDLLLITSGSTMDPFAAIGFAANLLQFIDYLSYILKLGKQIRRNGMPEFNSNIQTSAKILEDQVSRLRLRPQVEDQALQDIADKCVKESQDLLDFMKKFECQEFEKKVKSKIEKAFKDGPVSLGSAIRIVWHKSEIKDLAKRIEGYRAQLHSEVLMSIRETVISMASQLDDMSISDTTRHQEIINAVGEGGSSLQGSLQIHSETLSNQVSSESEATRQTILGAIDGLTSAIDSSYLFPTLPRSVVEYDPSLQTAAIRGGARIEGQILELLNFRPRLHRQRTISETYKDTYSWIFRNPKHHKKSWHNFTEWLESGEGVYWIEGQAGCGKSTLMKYLSGHEKTLAALNQWANPRQQKMPSSLSDEVETDTSTSEPKGSLVTASYYFWQAGSSLEKDQEGLLRSLLYQILNKRRDFISRAFPELYESLLSKAYFTNQKKTIFMSCERPNCMESFVQAEELVRHMISRHQDSSSRWASGKDADLDTSGCLKLPELKEALLTIPKQLGTSLKVCLFVDGLDEYTGDAREIIELLRQIVDNTKSLKIVASSRPENLFLQAFGDCPRLRMQDLTQSDIEKYARGRLFEHPKLKKMRQRNRDEAGKLVEAVSTQASGVFLWVMVAVNNLLEGLTDGSTLAELTGIVYSYPSQLQPFYQHMFSRIKEQHRLEAFKIYLFISHARLVEGAAPSPLRLYSLQDDPLQSLDEPIRIIANEDLSDTIGDIADRVRSRCCGLVQVYSPSDYSNQEMMQDMPEEGEIRLLHRTVSDFLNDTHDMMDEVTRQNGFVVDHYLAASILWSFKVRSYFTLDTIQDWHDHLPTLKAFWNYCQSAKGEIGSGQTKYVNEMDQVLTKYWTDRKRQTRNPFKAASWLESFLKSQKDVARALDRDVAVEDPLLALAMRYGLEDFVEWRRSQLPEVSSTFSAREVTSCTNDNGNLSCVTITASQADTSIATPKQTQVSQPEKSLGSNGGHRKSKPCQRCQSLDKLLCMDYTADDAVAAINSNPKGAEMAVLMDWINRNRQTQPESSETGQKQTMGIGRIRIRSKPIQKIGWKTVSHKPPVASPGPSKVVGSRFAVSSPPKTTKNTSEGRRVQEQPTKGEGFETAGEIGLYGGKFTWFYEGEGPWTSRGLSETQKEKLREFVEGLLASQ</sequence>
<feature type="transmembrane region" description="Helical" evidence="6">
    <location>
        <begin position="344"/>
        <end position="365"/>
    </location>
</feature>
<dbReference type="PROSITE" id="PS00028">
    <property type="entry name" value="ZINC_FINGER_C2H2_1"/>
    <property type="match status" value="1"/>
</dbReference>
<keyword evidence="6" id="KW-1133">Transmembrane helix</keyword>
<dbReference type="SUPFAM" id="SSF103473">
    <property type="entry name" value="MFS general substrate transporter"/>
    <property type="match status" value="1"/>
</dbReference>
<dbReference type="Proteomes" id="UP000287124">
    <property type="component" value="Unassembled WGS sequence"/>
</dbReference>
<dbReference type="InterPro" id="IPR056693">
    <property type="entry name" value="DUF7791"/>
</dbReference>